<evidence type="ECO:0008006" key="4">
    <source>
        <dbReference type="Google" id="ProtNLM"/>
    </source>
</evidence>
<evidence type="ECO:0000313" key="2">
    <source>
        <dbReference type="EMBL" id="KZS07755.1"/>
    </source>
</evidence>
<feature type="region of interest" description="Disordered" evidence="1">
    <location>
        <begin position="128"/>
        <end position="154"/>
    </location>
</feature>
<dbReference type="PANTHER" id="PTHR33053">
    <property type="entry name" value="PROTEIN, PUTATIVE-RELATED"/>
    <property type="match status" value="1"/>
</dbReference>
<evidence type="ECO:0000256" key="1">
    <source>
        <dbReference type="SAM" id="MobiDB-lite"/>
    </source>
</evidence>
<dbReference type="OrthoDB" id="10062362at2759"/>
<sequence length="331" mass="36740">MLPGVKIMADGKQDDPNAVRTKKIEVGYRQTLRRKKEYTNKYIDGLLWSQNLLTDDVGTHCEATDGTVNISNDLPPSPTSVTPALRKELIGDENVLAAEVVNSETTSSKSVNTDEHLHLPLASVGTTSMSNEFNGDSQASGASDDSYHKSVSESSIPDDYVNDWLVNLNDENIDVSHEEAVRRSLAEWVLDCNIRRAHVSNLLKRLNREAGLAYLPLDSRTLLKSLRSRIQYRVVQPGSFLNFGIASTLAVVLALLNSKDIPNVLQFIWNIDGLPLVKSSGNSFWPIVGKLYNVEYAELIVVAVFCGIKKPNCINDFFCHLFVLARLLNDH</sequence>
<organism evidence="2 3">
    <name type="scientific">Daphnia magna</name>
    <dbReference type="NCBI Taxonomy" id="35525"/>
    <lineage>
        <taxon>Eukaryota</taxon>
        <taxon>Metazoa</taxon>
        <taxon>Ecdysozoa</taxon>
        <taxon>Arthropoda</taxon>
        <taxon>Crustacea</taxon>
        <taxon>Branchiopoda</taxon>
        <taxon>Diplostraca</taxon>
        <taxon>Cladocera</taxon>
        <taxon>Anomopoda</taxon>
        <taxon>Daphniidae</taxon>
        <taxon>Daphnia</taxon>
    </lineage>
</organism>
<dbReference type="PANTHER" id="PTHR33053:SF9">
    <property type="entry name" value="AGAP000105-PA"/>
    <property type="match status" value="1"/>
</dbReference>
<gene>
    <name evidence="2" type="ORF">APZ42_028455</name>
</gene>
<comment type="caution">
    <text evidence="2">The sequence shown here is derived from an EMBL/GenBank/DDBJ whole genome shotgun (WGS) entry which is preliminary data.</text>
</comment>
<name>A0A164QHC5_9CRUS</name>
<protein>
    <recommendedName>
        <fullName evidence="4">Transposase domain-containing protein</fullName>
    </recommendedName>
</protein>
<proteinExistence type="predicted"/>
<dbReference type="AlphaFoldDB" id="A0A164QHC5"/>
<keyword evidence="3" id="KW-1185">Reference proteome</keyword>
<dbReference type="Proteomes" id="UP000076858">
    <property type="component" value="Unassembled WGS sequence"/>
</dbReference>
<evidence type="ECO:0000313" key="3">
    <source>
        <dbReference type="Proteomes" id="UP000076858"/>
    </source>
</evidence>
<feature type="compositionally biased region" description="Low complexity" evidence="1">
    <location>
        <begin position="135"/>
        <end position="144"/>
    </location>
</feature>
<reference evidence="2 3" key="1">
    <citation type="submission" date="2016-03" db="EMBL/GenBank/DDBJ databases">
        <title>EvidentialGene: Evidence-directed Construction of Genes on Genomes.</title>
        <authorList>
            <person name="Gilbert D.G."/>
            <person name="Choi J.-H."/>
            <person name="Mockaitis K."/>
            <person name="Colbourne J."/>
            <person name="Pfrender M."/>
        </authorList>
    </citation>
    <scope>NUCLEOTIDE SEQUENCE [LARGE SCALE GENOMIC DNA]</scope>
    <source>
        <strain evidence="2 3">Xinb3</strain>
        <tissue evidence="2">Complete organism</tissue>
    </source>
</reference>
<dbReference type="EMBL" id="LRGB01002408">
    <property type="protein sequence ID" value="KZS07755.1"/>
    <property type="molecule type" value="Genomic_DNA"/>
</dbReference>
<accession>A0A164QHC5</accession>